<proteinExistence type="predicted"/>
<feature type="compositionally biased region" description="Polar residues" evidence="1">
    <location>
        <begin position="337"/>
        <end position="346"/>
    </location>
</feature>
<accession>A0ABQ5F1Q8</accession>
<reference evidence="2" key="1">
    <citation type="journal article" date="2022" name="Int. J. Mol. Sci.">
        <title>Draft Genome of Tanacetum Coccineum: Genomic Comparison of Closely Related Tanacetum-Family Plants.</title>
        <authorList>
            <person name="Yamashiro T."/>
            <person name="Shiraishi A."/>
            <person name="Nakayama K."/>
            <person name="Satake H."/>
        </authorList>
    </citation>
    <scope>NUCLEOTIDE SEQUENCE</scope>
</reference>
<reference evidence="2" key="2">
    <citation type="submission" date="2022-01" db="EMBL/GenBank/DDBJ databases">
        <authorList>
            <person name="Yamashiro T."/>
            <person name="Shiraishi A."/>
            <person name="Satake H."/>
            <person name="Nakayama K."/>
        </authorList>
    </citation>
    <scope>NUCLEOTIDE SEQUENCE</scope>
</reference>
<organism evidence="2 3">
    <name type="scientific">Tanacetum coccineum</name>
    <dbReference type="NCBI Taxonomy" id="301880"/>
    <lineage>
        <taxon>Eukaryota</taxon>
        <taxon>Viridiplantae</taxon>
        <taxon>Streptophyta</taxon>
        <taxon>Embryophyta</taxon>
        <taxon>Tracheophyta</taxon>
        <taxon>Spermatophyta</taxon>
        <taxon>Magnoliopsida</taxon>
        <taxon>eudicotyledons</taxon>
        <taxon>Gunneridae</taxon>
        <taxon>Pentapetalae</taxon>
        <taxon>asterids</taxon>
        <taxon>campanulids</taxon>
        <taxon>Asterales</taxon>
        <taxon>Asteraceae</taxon>
        <taxon>Asteroideae</taxon>
        <taxon>Anthemideae</taxon>
        <taxon>Anthemidinae</taxon>
        <taxon>Tanacetum</taxon>
    </lineage>
</organism>
<comment type="caution">
    <text evidence="2">The sequence shown here is derived from an EMBL/GenBank/DDBJ whole genome shotgun (WGS) entry which is preliminary data.</text>
</comment>
<dbReference type="EMBL" id="BQNB010016903">
    <property type="protein sequence ID" value="GJT57104.1"/>
    <property type="molecule type" value="Genomic_DNA"/>
</dbReference>
<evidence type="ECO:0000313" key="3">
    <source>
        <dbReference type="Proteomes" id="UP001151760"/>
    </source>
</evidence>
<feature type="region of interest" description="Disordered" evidence="1">
    <location>
        <begin position="259"/>
        <end position="355"/>
    </location>
</feature>
<feature type="region of interest" description="Disordered" evidence="1">
    <location>
        <begin position="1"/>
        <end position="67"/>
    </location>
</feature>
<keyword evidence="3" id="KW-1185">Reference proteome</keyword>
<evidence type="ECO:0000313" key="2">
    <source>
        <dbReference type="EMBL" id="GJT57104.1"/>
    </source>
</evidence>
<feature type="compositionally biased region" description="Basic and acidic residues" evidence="1">
    <location>
        <begin position="323"/>
        <end position="336"/>
    </location>
</feature>
<evidence type="ECO:0000256" key="1">
    <source>
        <dbReference type="SAM" id="MobiDB-lite"/>
    </source>
</evidence>
<dbReference type="Proteomes" id="UP001151760">
    <property type="component" value="Unassembled WGS sequence"/>
</dbReference>
<name>A0ABQ5F1Q8_9ASTR</name>
<gene>
    <name evidence="2" type="ORF">Tco_0992158</name>
</gene>
<protein>
    <submittedName>
        <fullName evidence="2">Uncharacterized protein</fullName>
    </submittedName>
</protein>
<feature type="compositionally biased region" description="Basic and acidic residues" evidence="1">
    <location>
        <begin position="259"/>
        <end position="272"/>
    </location>
</feature>
<feature type="compositionally biased region" description="Acidic residues" evidence="1">
    <location>
        <begin position="23"/>
        <end position="55"/>
    </location>
</feature>
<feature type="compositionally biased region" description="Basic and acidic residues" evidence="1">
    <location>
        <begin position="56"/>
        <end position="67"/>
    </location>
</feature>
<sequence length="355" mass="40305">MKEGVPDVPKYISESKNESWGDNGDDESNDDDSDEVTKDDDEDDVDNDADEEEYKEEYMKDAGRDDSTQQTIYEQVKDDEYVILTTVHDTQKTKVLLQSSSGSSDFANQFLNLDNILTTNTEVISMMNVKVLHEEPISTLEKELSQLKQTDYSAQQLKTIKSQIPAMVDAQLSTRLEDSIKKTFKSYTAEFEKKAKDKRKRYIDLVANSITKSLENIVLAKSSSQPKSTYEAAALLTEFELKNVSLLESYGKVYSLKRDQENKDKDEDRPARSDQGTKCLKPISSGKSAQAEEPVFETTDTEMPQNQGYDLANTDDQPNVEAATRDDWFKKPERPSTPDSDWNTIKTIDFRPPQT</sequence>